<feature type="repeat" description="PPR" evidence="2">
    <location>
        <begin position="212"/>
        <end position="246"/>
    </location>
</feature>
<feature type="repeat" description="PPR" evidence="2">
    <location>
        <begin position="313"/>
        <end position="347"/>
    </location>
</feature>
<dbReference type="InterPro" id="IPR046960">
    <property type="entry name" value="PPR_At4g14850-like_plant"/>
</dbReference>
<dbReference type="Proteomes" id="UP000317650">
    <property type="component" value="Chromosome 5"/>
</dbReference>
<dbReference type="InterPro" id="IPR002885">
    <property type="entry name" value="PPR_rpt"/>
</dbReference>
<dbReference type="InterPro" id="IPR011990">
    <property type="entry name" value="TPR-like_helical_dom_sf"/>
</dbReference>
<evidence type="ECO:0000313" key="3">
    <source>
        <dbReference type="EMBL" id="THU65831.1"/>
    </source>
</evidence>
<dbReference type="PANTHER" id="PTHR47926:SF453">
    <property type="entry name" value="PENTATRICOPEPTIDE REPEAT (PPR) SUPERFAMILY PROTEIN"/>
    <property type="match status" value="1"/>
</dbReference>
<dbReference type="EMBL" id="PYDT01000003">
    <property type="protein sequence ID" value="THU65831.1"/>
    <property type="molecule type" value="Genomic_DNA"/>
</dbReference>
<dbReference type="Gene3D" id="1.25.40.10">
    <property type="entry name" value="Tetratricopeptide repeat domain"/>
    <property type="match status" value="4"/>
</dbReference>
<dbReference type="Pfam" id="PF13041">
    <property type="entry name" value="PPR_2"/>
    <property type="match status" value="2"/>
</dbReference>
<dbReference type="PROSITE" id="PS51375">
    <property type="entry name" value="PPR"/>
    <property type="match status" value="3"/>
</dbReference>
<comment type="caution">
    <text evidence="3">The sequence shown here is derived from an EMBL/GenBank/DDBJ whole genome shotgun (WGS) entry which is preliminary data.</text>
</comment>
<dbReference type="FunFam" id="1.25.40.10:FF:000184">
    <property type="entry name" value="Pentatricopeptide repeat-containing protein, chloroplastic"/>
    <property type="match status" value="1"/>
</dbReference>
<sequence>MWCASTPQPTATLNERVVFLLGKCTTLSHLKQLQAFLLALGHGRTQLYAFKLVRFSALALADLTYARLIFDSLASPNVFLYTAMLTAYASRPDSHAALRLFALMLRRARPGPGPNEFIYPCVLKACSDRADLRLVKSVHSRVAKTGFDGYGVVQTSLLDAYSRFSDMAAARALFDGMPQRNVVSWTALLSGYTRVGQIGKAIALFGEMPERDVPSWNAVISGCTQNGLFSEAVSFFCRMVLEGARPNQTTVSCVLSACGHLGMLRLGRSVHGYVYKNHMEHSPFVANGLIDMYGKCGGVKKASWIFSALTDKTLMSWNSMINCLALQGHSGLAITTFKKMELTGPEPDEVTFVGLLNACTHGGLVDEGLSYFRSMFQDYKIDPEIEHYGCIIDLLSRAGRFDEAMDIVRDMRIEPDEVVWGSLLNGCRIHGIRELAELSAKKLLEIEPNSADYGVMLANLYSECGKWEDVGKVRKMLKEFGGKKLPGCSWIEVEKKVHQFYSGDTVHPEAEQIYELLDELAGLMEA</sequence>
<organism evidence="3 4">
    <name type="scientific">Musa balbisiana</name>
    <name type="common">Banana</name>
    <dbReference type="NCBI Taxonomy" id="52838"/>
    <lineage>
        <taxon>Eukaryota</taxon>
        <taxon>Viridiplantae</taxon>
        <taxon>Streptophyta</taxon>
        <taxon>Embryophyta</taxon>
        <taxon>Tracheophyta</taxon>
        <taxon>Spermatophyta</taxon>
        <taxon>Magnoliopsida</taxon>
        <taxon>Liliopsida</taxon>
        <taxon>Zingiberales</taxon>
        <taxon>Musaceae</taxon>
        <taxon>Musa</taxon>
    </lineage>
</organism>
<dbReference type="PANTHER" id="PTHR47926">
    <property type="entry name" value="PENTATRICOPEPTIDE REPEAT-CONTAINING PROTEIN"/>
    <property type="match status" value="1"/>
</dbReference>
<dbReference type="InterPro" id="IPR046849">
    <property type="entry name" value="E2_motif"/>
</dbReference>
<feature type="repeat" description="PPR" evidence="2">
    <location>
        <begin position="181"/>
        <end position="211"/>
    </location>
</feature>
<dbReference type="STRING" id="52838.A0A4S8JUH1"/>
<dbReference type="NCBIfam" id="TIGR00756">
    <property type="entry name" value="PPR"/>
    <property type="match status" value="4"/>
</dbReference>
<dbReference type="InterPro" id="IPR046848">
    <property type="entry name" value="E_motif"/>
</dbReference>
<dbReference type="GO" id="GO:0003723">
    <property type="term" value="F:RNA binding"/>
    <property type="evidence" value="ECO:0007669"/>
    <property type="project" value="InterPro"/>
</dbReference>
<reference evidence="3 4" key="1">
    <citation type="journal article" date="2019" name="Nat. Plants">
        <title>Genome sequencing of Musa balbisiana reveals subgenome evolution and function divergence in polyploid bananas.</title>
        <authorList>
            <person name="Yao X."/>
        </authorList>
    </citation>
    <scope>NUCLEOTIDE SEQUENCE [LARGE SCALE GENOMIC DNA]</scope>
    <source>
        <strain evidence="4">cv. DH-PKW</strain>
        <tissue evidence="3">Leaves</tissue>
    </source>
</reference>
<dbReference type="SUPFAM" id="SSF48452">
    <property type="entry name" value="TPR-like"/>
    <property type="match status" value="1"/>
</dbReference>
<dbReference type="Pfam" id="PF20431">
    <property type="entry name" value="E_motif"/>
    <property type="match status" value="1"/>
</dbReference>
<evidence type="ECO:0000256" key="1">
    <source>
        <dbReference type="ARBA" id="ARBA00022737"/>
    </source>
</evidence>
<accession>A0A4S8JUH1</accession>
<name>A0A4S8JUH1_MUSBA</name>
<protein>
    <submittedName>
        <fullName evidence="3">Uncharacterized protein</fullName>
    </submittedName>
</protein>
<dbReference type="Pfam" id="PF20430">
    <property type="entry name" value="Eplus_motif"/>
    <property type="match status" value="1"/>
</dbReference>
<keyword evidence="1" id="KW-0677">Repeat</keyword>
<evidence type="ECO:0000313" key="4">
    <source>
        <dbReference type="Proteomes" id="UP000317650"/>
    </source>
</evidence>
<dbReference type="Pfam" id="PF01535">
    <property type="entry name" value="PPR"/>
    <property type="match status" value="3"/>
</dbReference>
<proteinExistence type="predicted"/>
<gene>
    <name evidence="3" type="ORF">C4D60_Mb05t07790</name>
</gene>
<dbReference type="AlphaFoldDB" id="A0A4S8JUH1"/>
<dbReference type="GO" id="GO:0009451">
    <property type="term" value="P:RNA modification"/>
    <property type="evidence" value="ECO:0007669"/>
    <property type="project" value="InterPro"/>
</dbReference>
<keyword evidence="4" id="KW-1185">Reference proteome</keyword>
<evidence type="ECO:0000256" key="2">
    <source>
        <dbReference type="PROSITE-ProRule" id="PRU00708"/>
    </source>
</evidence>